<evidence type="ECO:0000256" key="2">
    <source>
        <dbReference type="ARBA" id="ARBA00022741"/>
    </source>
</evidence>
<organism evidence="7">
    <name type="scientific">marine metagenome</name>
    <dbReference type="NCBI Taxonomy" id="408172"/>
    <lineage>
        <taxon>unclassified sequences</taxon>
        <taxon>metagenomes</taxon>
        <taxon>ecological metagenomes</taxon>
    </lineage>
</organism>
<dbReference type="GO" id="GO:0004822">
    <property type="term" value="F:isoleucine-tRNA ligase activity"/>
    <property type="evidence" value="ECO:0007669"/>
    <property type="project" value="TreeGrafter"/>
</dbReference>
<accession>A0A382M5I6</accession>
<dbReference type="EMBL" id="UINC01091410">
    <property type="protein sequence ID" value="SVC44149.1"/>
    <property type="molecule type" value="Genomic_DNA"/>
</dbReference>
<dbReference type="InterPro" id="IPR002300">
    <property type="entry name" value="aa-tRNA-synth_Ia"/>
</dbReference>
<keyword evidence="5" id="KW-0030">Aminoacyl-tRNA synthetase</keyword>
<name>A0A382M5I6_9ZZZZ</name>
<feature type="domain" description="Aminoacyl-tRNA synthetase class Ia" evidence="6">
    <location>
        <begin position="26"/>
        <end position="105"/>
    </location>
</feature>
<dbReference type="InterPro" id="IPR050081">
    <property type="entry name" value="Ile-tRNA_ligase"/>
</dbReference>
<dbReference type="InterPro" id="IPR001412">
    <property type="entry name" value="aa-tRNA-synth_I_CS"/>
</dbReference>
<evidence type="ECO:0000256" key="5">
    <source>
        <dbReference type="ARBA" id="ARBA00023146"/>
    </source>
</evidence>
<dbReference type="GO" id="GO:0005524">
    <property type="term" value="F:ATP binding"/>
    <property type="evidence" value="ECO:0007669"/>
    <property type="project" value="UniProtKB-KW"/>
</dbReference>
<evidence type="ECO:0000313" key="7">
    <source>
        <dbReference type="EMBL" id="SVC44149.1"/>
    </source>
</evidence>
<dbReference type="InterPro" id="IPR014729">
    <property type="entry name" value="Rossmann-like_a/b/a_fold"/>
</dbReference>
<dbReference type="Pfam" id="PF00133">
    <property type="entry name" value="tRNA-synt_1"/>
    <property type="match status" value="1"/>
</dbReference>
<dbReference type="GO" id="GO:0005829">
    <property type="term" value="C:cytosol"/>
    <property type="evidence" value="ECO:0007669"/>
    <property type="project" value="TreeGrafter"/>
</dbReference>
<sequence length="105" mass="12131">MSKENINLPKTVFSMKANLPANEPSMIEYWDKINLYQKLRNSSKGKEKFILHDGPPYANGNIHMGTALNKILKDIITKFHQMDDKDSVYVPGWDCHGLPIEWKIE</sequence>
<protein>
    <recommendedName>
        <fullName evidence="6">Aminoacyl-tRNA synthetase class Ia domain-containing protein</fullName>
    </recommendedName>
</protein>
<dbReference type="PANTHER" id="PTHR42765:SF1">
    <property type="entry name" value="ISOLEUCINE--TRNA LIGASE, MITOCHONDRIAL"/>
    <property type="match status" value="1"/>
</dbReference>
<dbReference type="GO" id="GO:0006428">
    <property type="term" value="P:isoleucyl-tRNA aminoacylation"/>
    <property type="evidence" value="ECO:0007669"/>
    <property type="project" value="TreeGrafter"/>
</dbReference>
<keyword evidence="3" id="KW-0067">ATP-binding</keyword>
<gene>
    <name evidence="7" type="ORF">METZ01_LOCUS297003</name>
</gene>
<dbReference type="PANTHER" id="PTHR42765">
    <property type="entry name" value="SOLEUCYL-TRNA SYNTHETASE"/>
    <property type="match status" value="1"/>
</dbReference>
<evidence type="ECO:0000259" key="6">
    <source>
        <dbReference type="Pfam" id="PF00133"/>
    </source>
</evidence>
<keyword evidence="1" id="KW-0436">Ligase</keyword>
<dbReference type="PROSITE" id="PS00178">
    <property type="entry name" value="AA_TRNA_LIGASE_I"/>
    <property type="match status" value="1"/>
</dbReference>
<evidence type="ECO:0000256" key="3">
    <source>
        <dbReference type="ARBA" id="ARBA00022840"/>
    </source>
</evidence>
<dbReference type="SUPFAM" id="SSF52374">
    <property type="entry name" value="Nucleotidylyl transferase"/>
    <property type="match status" value="1"/>
</dbReference>
<evidence type="ECO:0000256" key="1">
    <source>
        <dbReference type="ARBA" id="ARBA00022598"/>
    </source>
</evidence>
<feature type="non-terminal residue" evidence="7">
    <location>
        <position position="105"/>
    </location>
</feature>
<keyword evidence="2" id="KW-0547">Nucleotide-binding</keyword>
<dbReference type="AlphaFoldDB" id="A0A382M5I6"/>
<proteinExistence type="predicted"/>
<keyword evidence="4" id="KW-0648">Protein biosynthesis</keyword>
<dbReference type="Gene3D" id="3.40.50.620">
    <property type="entry name" value="HUPs"/>
    <property type="match status" value="1"/>
</dbReference>
<reference evidence="7" key="1">
    <citation type="submission" date="2018-05" db="EMBL/GenBank/DDBJ databases">
        <authorList>
            <person name="Lanie J.A."/>
            <person name="Ng W.-L."/>
            <person name="Kazmierczak K.M."/>
            <person name="Andrzejewski T.M."/>
            <person name="Davidsen T.M."/>
            <person name="Wayne K.J."/>
            <person name="Tettelin H."/>
            <person name="Glass J.I."/>
            <person name="Rusch D."/>
            <person name="Podicherti R."/>
            <person name="Tsui H.-C.T."/>
            <person name="Winkler M.E."/>
        </authorList>
    </citation>
    <scope>NUCLEOTIDE SEQUENCE</scope>
</reference>
<evidence type="ECO:0000256" key="4">
    <source>
        <dbReference type="ARBA" id="ARBA00022917"/>
    </source>
</evidence>